<dbReference type="PANTHER" id="PTHR45717">
    <property type="entry name" value="OS12G0527900 PROTEIN"/>
    <property type="match status" value="1"/>
</dbReference>
<feature type="compositionally biased region" description="Low complexity" evidence="4">
    <location>
        <begin position="1"/>
        <end position="11"/>
    </location>
</feature>
<dbReference type="NCBIfam" id="TIGR00756">
    <property type="entry name" value="PPR"/>
    <property type="match status" value="3"/>
</dbReference>
<feature type="repeat" description="PPR" evidence="3">
    <location>
        <begin position="438"/>
        <end position="472"/>
    </location>
</feature>
<feature type="region of interest" description="Disordered" evidence="4">
    <location>
        <begin position="1"/>
        <end position="38"/>
    </location>
</feature>
<dbReference type="PROSITE" id="PS51375">
    <property type="entry name" value="PPR"/>
    <property type="match status" value="3"/>
</dbReference>
<feature type="repeat" description="PPR" evidence="3">
    <location>
        <begin position="227"/>
        <end position="261"/>
    </location>
</feature>
<evidence type="ECO:0000256" key="2">
    <source>
        <dbReference type="ARBA" id="ARBA00022737"/>
    </source>
</evidence>
<dbReference type="Pfam" id="PF01535">
    <property type="entry name" value="PPR"/>
    <property type="match status" value="3"/>
</dbReference>
<keyword evidence="2" id="KW-0677">Repeat</keyword>
<evidence type="ECO:0000256" key="3">
    <source>
        <dbReference type="PROSITE-ProRule" id="PRU00708"/>
    </source>
</evidence>
<gene>
    <name evidence="5" type="primary">At1g02150_2</name>
    <name evidence="5" type="ORF">g.79412</name>
</gene>
<evidence type="ECO:0000256" key="4">
    <source>
        <dbReference type="SAM" id="MobiDB-lite"/>
    </source>
</evidence>
<feature type="repeat" description="PPR" evidence="3">
    <location>
        <begin position="297"/>
        <end position="327"/>
    </location>
</feature>
<dbReference type="InterPro" id="IPR011990">
    <property type="entry name" value="TPR-like_helical_dom_sf"/>
</dbReference>
<accession>A0A1D1Z6P0</accession>
<organism evidence="5">
    <name type="scientific">Anthurium amnicola</name>
    <dbReference type="NCBI Taxonomy" id="1678845"/>
    <lineage>
        <taxon>Eukaryota</taxon>
        <taxon>Viridiplantae</taxon>
        <taxon>Streptophyta</taxon>
        <taxon>Embryophyta</taxon>
        <taxon>Tracheophyta</taxon>
        <taxon>Spermatophyta</taxon>
        <taxon>Magnoliopsida</taxon>
        <taxon>Liliopsida</taxon>
        <taxon>Araceae</taxon>
        <taxon>Pothoideae</taxon>
        <taxon>Potheae</taxon>
        <taxon>Anthurium</taxon>
    </lineage>
</organism>
<name>A0A1D1Z6P0_9ARAE</name>
<dbReference type="Pfam" id="PF13812">
    <property type="entry name" value="PPR_3"/>
    <property type="match status" value="1"/>
</dbReference>
<dbReference type="FunFam" id="1.25.40.10:FF:000516">
    <property type="entry name" value="Pentatricopeptide repeat-containing protein"/>
    <property type="match status" value="1"/>
</dbReference>
<protein>
    <submittedName>
        <fullName evidence="5">Pentatricopeptide repeat-containing protein At1g02150</fullName>
    </submittedName>
</protein>
<evidence type="ECO:0000313" key="5">
    <source>
        <dbReference type="EMBL" id="JAT62583.1"/>
    </source>
</evidence>
<proteinExistence type="inferred from homology"/>
<feature type="compositionally biased region" description="Pro residues" evidence="4">
    <location>
        <begin position="12"/>
        <end position="32"/>
    </location>
</feature>
<reference evidence="5" key="1">
    <citation type="submission" date="2015-07" db="EMBL/GenBank/DDBJ databases">
        <title>Transcriptome Assembly of Anthurium amnicola.</title>
        <authorList>
            <person name="Suzuki J."/>
        </authorList>
    </citation>
    <scope>NUCLEOTIDE SEQUENCE</scope>
</reference>
<dbReference type="SUPFAM" id="SSF48452">
    <property type="entry name" value="TPR-like"/>
    <property type="match status" value="1"/>
</dbReference>
<dbReference type="GO" id="GO:0005739">
    <property type="term" value="C:mitochondrion"/>
    <property type="evidence" value="ECO:0007669"/>
    <property type="project" value="TreeGrafter"/>
</dbReference>
<dbReference type="FunFam" id="1.25.40.10:FF:000253">
    <property type="entry name" value="Pentatricopeptide repeat-containing protein"/>
    <property type="match status" value="1"/>
</dbReference>
<feature type="non-terminal residue" evidence="5">
    <location>
        <position position="1"/>
    </location>
</feature>
<evidence type="ECO:0000256" key="1">
    <source>
        <dbReference type="ARBA" id="ARBA00007626"/>
    </source>
</evidence>
<dbReference type="PANTHER" id="PTHR45717:SF3">
    <property type="entry name" value="OS04G0544400 PROTEIN"/>
    <property type="match status" value="1"/>
</dbReference>
<sequence>ATHIPSSVRAVPPRPPPTPPLPPSPSSSPSRPPQTLSSPVAAVAHSMHLIGSTSFCPRPVQPRDHRLCSSRPLCRAGPALGRRGPAAVRPRAGRDGSGGCPVRCSISRVHSYGTVDYEQRPPLKWSSLYRRIAMMEDPEVGAAVELEKWEVEERRLSKWELCRVVKELRKFRRFKLALDVYEWMTVQGDRFSIYSSDIAIQLDLISKVQGISIAENYFAGLSETLKDKRTYGALLNAYMHAKMKEKAEGVFEIMKEKSYVTDPLPLNVMMTLYMNIGEHEKVKSIITEMRERRIPLDIFSYNIWITTCATRGNTEEMEKVFEQMNSDQSINPNWTTYSTLATMYIRLGNMEKAEECLKDAELRVTGRDRLSFNYLLGLYGLIGKKAEVYRIWKWYKTNFPNILNTGYHSMLTSLVKVGDMDGAEAIYKEWKSTTSNYDPKVCNIMIAWFVREGTVTKARACLDDMLDLGGKPNPSTWEILVEGYVQAKQTSMALHCLKEAASMERPKKWRPRAVTIANFLVLCAEQNDTASVEVLVDVLRKVRCLDSEEYKSLISMYAGAALQEKLRAQEE</sequence>
<dbReference type="AlphaFoldDB" id="A0A1D1Z6P0"/>
<dbReference type="Gene3D" id="1.25.40.10">
    <property type="entry name" value="Tetratricopeptide repeat domain"/>
    <property type="match status" value="3"/>
</dbReference>
<comment type="similarity">
    <text evidence="1">Belongs to the PPR family. P subfamily.</text>
</comment>
<dbReference type="InterPro" id="IPR002885">
    <property type="entry name" value="PPR_rpt"/>
</dbReference>
<dbReference type="GO" id="GO:0003729">
    <property type="term" value="F:mRNA binding"/>
    <property type="evidence" value="ECO:0007669"/>
    <property type="project" value="UniProtKB-ARBA"/>
</dbReference>
<dbReference type="EMBL" id="GDJX01005353">
    <property type="protein sequence ID" value="JAT62583.1"/>
    <property type="molecule type" value="Transcribed_RNA"/>
</dbReference>